<reference evidence="1" key="1">
    <citation type="journal article" date="2023" name="Mol. Biol. Evol.">
        <title>Third-Generation Sequencing Reveals the Adaptive Role of the Epigenome in Three Deep-Sea Polychaetes.</title>
        <authorList>
            <person name="Perez M."/>
            <person name="Aroh O."/>
            <person name="Sun Y."/>
            <person name="Lan Y."/>
            <person name="Juniper S.K."/>
            <person name="Young C.R."/>
            <person name="Angers B."/>
            <person name="Qian P.Y."/>
        </authorList>
    </citation>
    <scope>NUCLEOTIDE SEQUENCE</scope>
    <source>
        <strain evidence="1">P08H-3</strain>
    </source>
</reference>
<accession>A0AAD9ITK9</accession>
<sequence>MPSLNIVVGANGTVERIPECHWAHTIFEPLRSVICQETISGGWGSSCFHLFELCRNILSWEELYCH</sequence>
<evidence type="ECO:0000313" key="1">
    <source>
        <dbReference type="EMBL" id="KAK2140358.1"/>
    </source>
</evidence>
<keyword evidence="2" id="KW-1185">Reference proteome</keyword>
<comment type="caution">
    <text evidence="1">The sequence shown here is derived from an EMBL/GenBank/DDBJ whole genome shotgun (WGS) entry which is preliminary data.</text>
</comment>
<gene>
    <name evidence="1" type="ORF">LSH36_1381g00035</name>
</gene>
<dbReference type="Proteomes" id="UP001208570">
    <property type="component" value="Unassembled WGS sequence"/>
</dbReference>
<name>A0AAD9ITK9_9ANNE</name>
<proteinExistence type="predicted"/>
<evidence type="ECO:0000313" key="2">
    <source>
        <dbReference type="Proteomes" id="UP001208570"/>
    </source>
</evidence>
<organism evidence="1 2">
    <name type="scientific">Paralvinella palmiformis</name>
    <dbReference type="NCBI Taxonomy" id="53620"/>
    <lineage>
        <taxon>Eukaryota</taxon>
        <taxon>Metazoa</taxon>
        <taxon>Spiralia</taxon>
        <taxon>Lophotrochozoa</taxon>
        <taxon>Annelida</taxon>
        <taxon>Polychaeta</taxon>
        <taxon>Sedentaria</taxon>
        <taxon>Canalipalpata</taxon>
        <taxon>Terebellida</taxon>
        <taxon>Terebelliformia</taxon>
        <taxon>Alvinellidae</taxon>
        <taxon>Paralvinella</taxon>
    </lineage>
</organism>
<protein>
    <submittedName>
        <fullName evidence="1">Uncharacterized protein</fullName>
    </submittedName>
</protein>
<dbReference type="AlphaFoldDB" id="A0AAD9ITK9"/>
<dbReference type="EMBL" id="JAODUP010001382">
    <property type="protein sequence ID" value="KAK2140358.1"/>
    <property type="molecule type" value="Genomic_DNA"/>
</dbReference>